<keyword evidence="2" id="KW-0812">Transmembrane</keyword>
<dbReference type="PATRIC" id="fig|477245.3.peg.2694"/>
<dbReference type="AlphaFoldDB" id="A0A0C5G116"/>
<keyword evidence="2" id="KW-1133">Transmembrane helix</keyword>
<dbReference type="KEGG" id="scw:TU94_12715"/>
<keyword evidence="4" id="KW-1185">Reference proteome</keyword>
<proteinExistence type="predicted"/>
<evidence type="ECO:0000313" key="4">
    <source>
        <dbReference type="Proteomes" id="UP000032234"/>
    </source>
</evidence>
<feature type="region of interest" description="Disordered" evidence="1">
    <location>
        <begin position="68"/>
        <end position="102"/>
    </location>
</feature>
<feature type="compositionally biased region" description="Basic and acidic residues" evidence="1">
    <location>
        <begin position="90"/>
        <end position="102"/>
    </location>
</feature>
<reference evidence="3 4" key="1">
    <citation type="submission" date="2015-02" db="EMBL/GenBank/DDBJ databases">
        <title>Genome sequence of thermotolerant Streptomyces cyaneogriseus subsp. Noncyanogenus NMWT1, the producer of nematocidal antibiotics nemadectin.</title>
        <authorList>
            <person name="Wang H."/>
            <person name="Li C."/>
            <person name="Xiang W."/>
            <person name="Wang X."/>
        </authorList>
    </citation>
    <scope>NUCLEOTIDE SEQUENCE [LARGE SCALE GENOMIC DNA]</scope>
    <source>
        <strain evidence="3 4">NMWT 1</strain>
    </source>
</reference>
<feature type="compositionally biased region" description="Low complexity" evidence="1">
    <location>
        <begin position="68"/>
        <end position="88"/>
    </location>
</feature>
<gene>
    <name evidence="3" type="ORF">TU94_12715</name>
</gene>
<accession>A0A0C5G116</accession>
<feature type="transmembrane region" description="Helical" evidence="2">
    <location>
        <begin position="7"/>
        <end position="28"/>
    </location>
</feature>
<dbReference type="RefSeq" id="WP_044381828.1">
    <property type="nucleotide sequence ID" value="NZ_CP010849.1"/>
</dbReference>
<dbReference type="EMBL" id="CP010849">
    <property type="protein sequence ID" value="AJP02220.1"/>
    <property type="molecule type" value="Genomic_DNA"/>
</dbReference>
<sequence>MAMPRPTAAQLACGSCTVIFSTLALLLLSRTGSDGTDASVAAITVIAVVALGLGVLVALTVPLPRTRGNAAARPAAPRAVPAGRAVPVSREADEPVRERAAS</sequence>
<feature type="transmembrane region" description="Helical" evidence="2">
    <location>
        <begin position="40"/>
        <end position="63"/>
    </location>
</feature>
<evidence type="ECO:0000256" key="1">
    <source>
        <dbReference type="SAM" id="MobiDB-lite"/>
    </source>
</evidence>
<dbReference type="Proteomes" id="UP000032234">
    <property type="component" value="Chromosome"/>
</dbReference>
<keyword evidence="2" id="KW-0472">Membrane</keyword>
<dbReference type="OrthoDB" id="4338087at2"/>
<dbReference type="STRING" id="477245.TU94_12715"/>
<dbReference type="HOGENOM" id="CLU_155294_1_0_11"/>
<name>A0A0C5G116_9ACTN</name>
<evidence type="ECO:0000313" key="3">
    <source>
        <dbReference type="EMBL" id="AJP02220.1"/>
    </source>
</evidence>
<organism evidence="3 4">
    <name type="scientific">Streptomyces cyaneogriseus subsp. noncyanogenus</name>
    <dbReference type="NCBI Taxonomy" id="477245"/>
    <lineage>
        <taxon>Bacteria</taxon>
        <taxon>Bacillati</taxon>
        <taxon>Actinomycetota</taxon>
        <taxon>Actinomycetes</taxon>
        <taxon>Kitasatosporales</taxon>
        <taxon>Streptomycetaceae</taxon>
        <taxon>Streptomyces</taxon>
    </lineage>
</organism>
<protein>
    <submittedName>
        <fullName evidence="3">Uncharacterized protein</fullName>
    </submittedName>
</protein>
<evidence type="ECO:0000256" key="2">
    <source>
        <dbReference type="SAM" id="Phobius"/>
    </source>
</evidence>